<name>A0A7C6AGT3_UNCW3</name>
<dbReference type="AlphaFoldDB" id="A0A7C6AGT3"/>
<gene>
    <name evidence="1" type="ORF">ENV70_07720</name>
</gene>
<reference evidence="1" key="1">
    <citation type="journal article" date="2020" name="mSystems">
        <title>Genome- and Community-Level Interaction Insights into Carbon Utilization and Element Cycling Functions of Hydrothermarchaeota in Hydrothermal Sediment.</title>
        <authorList>
            <person name="Zhou Z."/>
            <person name="Liu Y."/>
            <person name="Xu W."/>
            <person name="Pan J."/>
            <person name="Luo Z.H."/>
            <person name="Li M."/>
        </authorList>
    </citation>
    <scope>NUCLEOTIDE SEQUENCE [LARGE SCALE GENOMIC DNA]</scope>
    <source>
        <strain evidence="1">SpSt-783</strain>
    </source>
</reference>
<comment type="caution">
    <text evidence="1">The sequence shown here is derived from an EMBL/GenBank/DDBJ whole genome shotgun (WGS) entry which is preliminary data.</text>
</comment>
<accession>A0A7C6AGT3</accession>
<dbReference type="Gene3D" id="1.20.120.1490">
    <property type="match status" value="1"/>
</dbReference>
<dbReference type="Pfam" id="PF13801">
    <property type="entry name" value="Metal_resist"/>
    <property type="match status" value="1"/>
</dbReference>
<sequence>MKNPALILSLILLTGLIGYAQEMCPMHRQGPREMEQFPPELLDDLSPEQKAKIDETRIEMRKNIIPIKAQIELKQIDLHKEMEADNPNKDRILKLSQEIHDLEWQIKKLNIEERLKIHSILTPEQREKLKMPRKKFIKKVEIEREERD</sequence>
<dbReference type="InterPro" id="IPR025961">
    <property type="entry name" value="Metal_resist"/>
</dbReference>
<organism evidence="1">
    <name type="scientific">candidate division WOR-3 bacterium</name>
    <dbReference type="NCBI Taxonomy" id="2052148"/>
    <lineage>
        <taxon>Bacteria</taxon>
        <taxon>Bacteria division WOR-3</taxon>
    </lineage>
</organism>
<dbReference type="EMBL" id="DTHJ01000161">
    <property type="protein sequence ID" value="HHS63478.1"/>
    <property type="molecule type" value="Genomic_DNA"/>
</dbReference>
<evidence type="ECO:0000313" key="1">
    <source>
        <dbReference type="EMBL" id="HHS63478.1"/>
    </source>
</evidence>
<protein>
    <submittedName>
        <fullName evidence="1">Periplasmic heavy metal sensor</fullName>
    </submittedName>
</protein>
<proteinExistence type="predicted"/>